<evidence type="ECO:0000256" key="6">
    <source>
        <dbReference type="SAM" id="MobiDB-lite"/>
    </source>
</evidence>
<dbReference type="PIRSF" id="PIRSF036948">
    <property type="entry name" value="TOM1"/>
    <property type="match status" value="1"/>
</dbReference>
<feature type="compositionally biased region" description="Polar residues" evidence="6">
    <location>
        <begin position="435"/>
        <end position="444"/>
    </location>
</feature>
<dbReference type="InterPro" id="IPR008942">
    <property type="entry name" value="ENTH_VHS"/>
</dbReference>
<dbReference type="AlphaFoldDB" id="A0A9J5ZHC3"/>
<dbReference type="PROSITE" id="PS50909">
    <property type="entry name" value="GAT"/>
    <property type="match status" value="1"/>
</dbReference>
<dbReference type="GO" id="GO:0035091">
    <property type="term" value="F:phosphatidylinositol binding"/>
    <property type="evidence" value="ECO:0007669"/>
    <property type="project" value="InterPro"/>
</dbReference>
<evidence type="ECO:0000256" key="1">
    <source>
        <dbReference type="ARBA" id="ARBA00004170"/>
    </source>
</evidence>
<reference evidence="9 10" key="1">
    <citation type="submission" date="2020-09" db="EMBL/GenBank/DDBJ databases">
        <title>De no assembly of potato wild relative species, Solanum commersonii.</title>
        <authorList>
            <person name="Cho K."/>
        </authorList>
    </citation>
    <scope>NUCLEOTIDE SEQUENCE [LARGE SCALE GENOMIC DNA]</scope>
    <source>
        <strain evidence="9">LZ3.2</strain>
        <tissue evidence="9">Leaf</tissue>
    </source>
</reference>
<dbReference type="GO" id="GO:0005737">
    <property type="term" value="C:cytoplasm"/>
    <property type="evidence" value="ECO:0007669"/>
    <property type="project" value="UniProtKB-ARBA"/>
</dbReference>
<dbReference type="Gene3D" id="1.20.58.160">
    <property type="match status" value="1"/>
</dbReference>
<dbReference type="CDD" id="cd14231">
    <property type="entry name" value="GAT_GGA-like_plant"/>
    <property type="match status" value="1"/>
</dbReference>
<evidence type="ECO:0000256" key="5">
    <source>
        <dbReference type="ARBA" id="ARBA00023136"/>
    </source>
</evidence>
<evidence type="ECO:0000259" key="8">
    <source>
        <dbReference type="PROSITE" id="PS50909"/>
    </source>
</evidence>
<evidence type="ECO:0000256" key="2">
    <source>
        <dbReference type="ARBA" id="ARBA00007708"/>
    </source>
</evidence>
<dbReference type="OrthoDB" id="2018246at2759"/>
<evidence type="ECO:0000259" key="7">
    <source>
        <dbReference type="PROSITE" id="PS50179"/>
    </source>
</evidence>
<feature type="compositionally biased region" description="Pro residues" evidence="6">
    <location>
        <begin position="460"/>
        <end position="477"/>
    </location>
</feature>
<keyword evidence="4" id="KW-0653">Protein transport</keyword>
<feature type="compositionally biased region" description="Basic and acidic residues" evidence="6">
    <location>
        <begin position="445"/>
        <end position="455"/>
    </location>
</feature>
<feature type="compositionally biased region" description="Basic and acidic residues" evidence="6">
    <location>
        <begin position="479"/>
        <end position="490"/>
    </location>
</feature>
<name>A0A9J5ZHC3_SOLCO</name>
<dbReference type="PROSITE" id="PS50179">
    <property type="entry name" value="VHS"/>
    <property type="match status" value="1"/>
</dbReference>
<feature type="domain" description="GAT" evidence="8">
    <location>
        <begin position="178"/>
        <end position="291"/>
    </location>
</feature>
<dbReference type="InterPro" id="IPR002014">
    <property type="entry name" value="VHS_dom"/>
</dbReference>
<organism evidence="9 10">
    <name type="scientific">Solanum commersonii</name>
    <name type="common">Commerson's wild potato</name>
    <name type="synonym">Commerson's nightshade</name>
    <dbReference type="NCBI Taxonomy" id="4109"/>
    <lineage>
        <taxon>Eukaryota</taxon>
        <taxon>Viridiplantae</taxon>
        <taxon>Streptophyta</taxon>
        <taxon>Embryophyta</taxon>
        <taxon>Tracheophyta</taxon>
        <taxon>Spermatophyta</taxon>
        <taxon>Magnoliopsida</taxon>
        <taxon>eudicotyledons</taxon>
        <taxon>Gunneridae</taxon>
        <taxon>Pentapetalae</taxon>
        <taxon>asterids</taxon>
        <taxon>lamiids</taxon>
        <taxon>Solanales</taxon>
        <taxon>Solanaceae</taxon>
        <taxon>Solanoideae</taxon>
        <taxon>Solaneae</taxon>
        <taxon>Solanum</taxon>
    </lineage>
</organism>
<comment type="similarity">
    <text evidence="2">Belongs to the TOM1 family.</text>
</comment>
<sequence length="554" mass="60857">MANNAAACAERATSDMLIGPDWAINIELCDIINMNPGQAKDALKIIKKRLGSKNPKIQLLTLFVLETLSKNCGENVFQQIVEREILRDMVKIVKKKPDLNVREKILILIDSWQEALGGPGGRFPQYYAAFNELKAAGVEFPPREESSVPLFTPPQTHPIVHMPSAYEEAAVEASLESDPSGLSVAEIQSAEGLSDVLTEMLGALDPKNPQSVKEEVIVDLVEQCRSYQKRVMILVNNTLCKNLKFLWFYYISGSPLTLFSFANRDEDLLCKGLALNDNLQRVLRRHDDIAKGTSTITVPPRETPVAPLMNVNHEDDESEDDFSHLSRRTSRDPSQGQGRKTIDVKSEPMRITPTLPPPPSSRRPVFTDGKMVDYLSGDRFESERSLGTEGSSPIAASTNSNNASSIPWSSPKPSSSAPPLDDLLNPTADEDFLNPTASMFTGKNNHNESNSKAKSADNLPPAPWDAPPPTALPPPPARYDQRQQYFEKHVSGGSPPARTGSTSYDNIVGQTKNLTINSSSPSKPEKPEDALFKDLVDFAKAKSSSSSNQSNRSF</sequence>
<dbReference type="InterPro" id="IPR044836">
    <property type="entry name" value="TOL_plant"/>
</dbReference>
<dbReference type="PANTHER" id="PTHR45898">
    <property type="entry name" value="TOM1-LIKE PROTEIN"/>
    <property type="match status" value="1"/>
</dbReference>
<dbReference type="SUPFAM" id="SSF48464">
    <property type="entry name" value="ENTH/VHS domain"/>
    <property type="match status" value="1"/>
</dbReference>
<dbReference type="GO" id="GO:0043130">
    <property type="term" value="F:ubiquitin binding"/>
    <property type="evidence" value="ECO:0007669"/>
    <property type="project" value="InterPro"/>
</dbReference>
<feature type="domain" description="VHS" evidence="7">
    <location>
        <begin position="12"/>
        <end position="141"/>
    </location>
</feature>
<evidence type="ECO:0000313" key="10">
    <source>
        <dbReference type="Proteomes" id="UP000824120"/>
    </source>
</evidence>
<comment type="subcellular location">
    <subcellularLocation>
        <location evidence="1">Membrane</location>
        <topology evidence="1">Peripheral membrane protein</topology>
    </subcellularLocation>
</comment>
<feature type="compositionally biased region" description="Low complexity" evidence="6">
    <location>
        <begin position="391"/>
        <end position="419"/>
    </location>
</feature>
<evidence type="ECO:0008006" key="11">
    <source>
        <dbReference type="Google" id="ProtNLM"/>
    </source>
</evidence>
<feature type="compositionally biased region" description="Polar residues" evidence="6">
    <location>
        <begin position="499"/>
        <end position="517"/>
    </location>
</feature>
<feature type="region of interest" description="Disordered" evidence="6">
    <location>
        <begin position="293"/>
        <end position="367"/>
    </location>
</feature>
<dbReference type="InterPro" id="IPR004152">
    <property type="entry name" value="GAT_dom"/>
</dbReference>
<evidence type="ECO:0000313" key="9">
    <source>
        <dbReference type="EMBL" id="KAG5612082.1"/>
    </source>
</evidence>
<dbReference type="GO" id="GO:0016020">
    <property type="term" value="C:membrane"/>
    <property type="evidence" value="ECO:0007669"/>
    <property type="project" value="UniProtKB-SubCell"/>
</dbReference>
<evidence type="ECO:0000256" key="4">
    <source>
        <dbReference type="ARBA" id="ARBA00022927"/>
    </source>
</evidence>
<dbReference type="InterPro" id="IPR014645">
    <property type="entry name" value="TOM1"/>
</dbReference>
<dbReference type="CDD" id="cd03561">
    <property type="entry name" value="VHS"/>
    <property type="match status" value="1"/>
</dbReference>
<feature type="region of interest" description="Disordered" evidence="6">
    <location>
        <begin position="380"/>
        <end position="528"/>
    </location>
</feature>
<dbReference type="FunFam" id="1.25.40.90:FF:000028">
    <property type="entry name" value="TOM1-like protein 2"/>
    <property type="match status" value="1"/>
</dbReference>
<accession>A0A9J5ZHC3</accession>
<dbReference type="Proteomes" id="UP000824120">
    <property type="component" value="Chromosome 4"/>
</dbReference>
<dbReference type="Gene3D" id="1.25.40.90">
    <property type="match status" value="1"/>
</dbReference>
<proteinExistence type="inferred from homology"/>
<dbReference type="InterPro" id="IPR038425">
    <property type="entry name" value="GAT_sf"/>
</dbReference>
<evidence type="ECO:0000256" key="3">
    <source>
        <dbReference type="ARBA" id="ARBA00022448"/>
    </source>
</evidence>
<dbReference type="SMART" id="SM00288">
    <property type="entry name" value="VHS"/>
    <property type="match status" value="1"/>
</dbReference>
<comment type="caution">
    <text evidence="9">The sequence shown here is derived from an EMBL/GenBank/DDBJ whole genome shotgun (WGS) entry which is preliminary data.</text>
</comment>
<dbReference type="SUPFAM" id="SSF89009">
    <property type="entry name" value="GAT-like domain"/>
    <property type="match status" value="1"/>
</dbReference>
<dbReference type="PANTHER" id="PTHR45898:SF14">
    <property type="entry name" value="TOM1-LIKE PROTEIN 4"/>
    <property type="match status" value="1"/>
</dbReference>
<dbReference type="Pfam" id="PF00790">
    <property type="entry name" value="VHS"/>
    <property type="match status" value="1"/>
</dbReference>
<gene>
    <name evidence="9" type="ORF">H5410_023363</name>
</gene>
<keyword evidence="3" id="KW-0813">Transport</keyword>
<protein>
    <recommendedName>
        <fullName evidence="11">VHS domain-containing protein</fullName>
    </recommendedName>
</protein>
<dbReference type="EMBL" id="JACXVP010000004">
    <property type="protein sequence ID" value="KAG5612082.1"/>
    <property type="molecule type" value="Genomic_DNA"/>
</dbReference>
<keyword evidence="5" id="KW-0472">Membrane</keyword>
<dbReference type="GO" id="GO:0043328">
    <property type="term" value="P:protein transport to vacuole involved in ubiquitin-dependent protein catabolic process via the multivesicular body sorting pathway"/>
    <property type="evidence" value="ECO:0007669"/>
    <property type="project" value="InterPro"/>
</dbReference>
<keyword evidence="10" id="KW-1185">Reference proteome</keyword>